<sequence length="1015" mass="107461">MSRKGTETLTVGQNGQISGESSLSATATLTLSSLTIQFASWTGTESFISLEGGSLIVAGCSFGSSSSPLNGRFCAMNGGSLSIDSASSLLDSSATRTTELFAISGGVAAISLITLPFSEYSDSKGLFMISGNGELIWTVNTIDLNNAEVKGIVLMDGGSLTMSGGEMSKFKLKSDLISGSGTVDLFDTTFTSMSDTPISSNSEGFHVVGMEIMSGQTVTIGKEGETTSFSKCSSSGNGGALSMVVEGSGVATVSGCSFAKCASDGNGGGFSLDITGSTLADKKSSYFITKGSSSLSFSECSSSGTSNWLFISFTSFENDYLVSKLDFDLSNALPNKDALGFDQTSFFDLVYPPPTDFFLSDVGSSDSNSCRDESHRCMSLDRVLSLMEGTVRTVFIVDTSTWTRESKLETPSETRDFALTIKTASTKNAFATIVLQKETAQEYEPPNSFILIDVSVTFDKTNLKLAQRSSNIAFVSTTANGILRLKDVHVDVITPPEKYQKYEFQSFLFIPDGNVLIETLSFGENTDFGSSSPIWLSGGSLTDESEKEVTMRVIYGGDRGWIGLEGDTSTSTYPDLKLKKWIFGGSPTAKKSHGLWLKNVGIVELTSCSFSSFKKGSEATIVDGSAIHAELCSSSSLTIIQCSFTSCSSLGNGGSVSATVAGGHLVIAQSSFASSSASLAGGAVSVDLSSLDSGSYSLTSLNFTSSCTSSGDGKWVFMTGRGFASLVTKERWAGTFNSLSVHSDADKLWGLDLAEEQGSPLRSISLLHFLLGSASRTADSIVFVGQSGKDQSGCGEMKATNCRTVEWGVKEAAGSVVDIVVASSGLLSSPIILSNTDVLIAPESDRLCPFVVSLENLSSAPSSMIRVERDSALALHFLSFSFSVPASVDSIIISSFGVVNVDSCRVQGTTLSQPFLSSVFVLSDCHSLSVENTSIANNSFDTSDQQLSQTGHIPRCAINSSQTDFQRPAFLPHVAFFIHTLANITNTAVRLCRVRVSLECEHRKYHVLTLLWQPN</sequence>
<dbReference type="EMBL" id="JARBJD010000039">
    <property type="protein sequence ID" value="KAK2958317.1"/>
    <property type="molecule type" value="Genomic_DNA"/>
</dbReference>
<keyword evidence="2" id="KW-1185">Reference proteome</keyword>
<dbReference type="InterPro" id="IPR011050">
    <property type="entry name" value="Pectin_lyase_fold/virulence"/>
</dbReference>
<reference evidence="1 2" key="1">
    <citation type="journal article" date="2022" name="bioRxiv">
        <title>Genomics of Preaxostyla Flagellates Illuminates Evolutionary Transitions and the Path Towards Mitochondrial Loss.</title>
        <authorList>
            <person name="Novak L.V.F."/>
            <person name="Treitli S.C."/>
            <person name="Pyrih J."/>
            <person name="Halakuc P."/>
            <person name="Pipaliya S.V."/>
            <person name="Vacek V."/>
            <person name="Brzon O."/>
            <person name="Soukal P."/>
            <person name="Eme L."/>
            <person name="Dacks J.B."/>
            <person name="Karnkowska A."/>
            <person name="Elias M."/>
            <person name="Hampl V."/>
        </authorList>
    </citation>
    <scope>NUCLEOTIDE SEQUENCE [LARGE SCALE GENOMIC DNA]</scope>
    <source>
        <strain evidence="1">NAU3</strain>
        <tissue evidence="1">Gut</tissue>
    </source>
</reference>
<dbReference type="SUPFAM" id="SSF51126">
    <property type="entry name" value="Pectin lyase-like"/>
    <property type="match status" value="1"/>
</dbReference>
<accession>A0ABQ9Y3K8</accession>
<evidence type="ECO:0000313" key="2">
    <source>
        <dbReference type="Proteomes" id="UP001281761"/>
    </source>
</evidence>
<protein>
    <submittedName>
        <fullName evidence="1">Uncharacterized protein</fullName>
    </submittedName>
</protein>
<gene>
    <name evidence="1" type="ORF">BLNAU_6804</name>
</gene>
<dbReference type="Proteomes" id="UP001281761">
    <property type="component" value="Unassembled WGS sequence"/>
</dbReference>
<proteinExistence type="predicted"/>
<organism evidence="1 2">
    <name type="scientific">Blattamonas nauphoetae</name>
    <dbReference type="NCBI Taxonomy" id="2049346"/>
    <lineage>
        <taxon>Eukaryota</taxon>
        <taxon>Metamonada</taxon>
        <taxon>Preaxostyla</taxon>
        <taxon>Oxymonadida</taxon>
        <taxon>Blattamonas</taxon>
    </lineage>
</organism>
<name>A0ABQ9Y3K8_9EUKA</name>
<comment type="caution">
    <text evidence="1">The sequence shown here is derived from an EMBL/GenBank/DDBJ whole genome shotgun (WGS) entry which is preliminary data.</text>
</comment>
<evidence type="ECO:0000313" key="1">
    <source>
        <dbReference type="EMBL" id="KAK2958317.1"/>
    </source>
</evidence>